<reference evidence="3" key="1">
    <citation type="journal article" date="2016" name="Nat. Commun.">
        <title>The Gonium pectorale genome demonstrates co-option of cell cycle regulation during the evolution of multicellularity.</title>
        <authorList>
            <person name="Hanschen E.R."/>
            <person name="Marriage T.N."/>
            <person name="Ferris P.J."/>
            <person name="Hamaji T."/>
            <person name="Toyoda A."/>
            <person name="Fujiyama A."/>
            <person name="Neme R."/>
            <person name="Noguchi H."/>
            <person name="Minakuchi Y."/>
            <person name="Suzuki M."/>
            <person name="Kawai-Toyooka H."/>
            <person name="Smith D.R."/>
            <person name="Sparks H."/>
            <person name="Anderson J."/>
            <person name="Bakaric R."/>
            <person name="Luria V."/>
            <person name="Karger A."/>
            <person name="Kirschner M.W."/>
            <person name="Durand P.M."/>
            <person name="Michod R.E."/>
            <person name="Nozaki H."/>
            <person name="Olson B.J."/>
        </authorList>
    </citation>
    <scope>NUCLEOTIDE SEQUENCE [LARGE SCALE GENOMIC DNA]</scope>
    <source>
        <strain evidence="3">NIES-2863</strain>
    </source>
</reference>
<dbReference type="Proteomes" id="UP000075714">
    <property type="component" value="Unassembled WGS sequence"/>
</dbReference>
<keyword evidence="3" id="KW-1185">Reference proteome</keyword>
<protein>
    <submittedName>
        <fullName evidence="2">Uncharacterized protein</fullName>
    </submittedName>
</protein>
<organism evidence="2 3">
    <name type="scientific">Gonium pectorale</name>
    <name type="common">Green alga</name>
    <dbReference type="NCBI Taxonomy" id="33097"/>
    <lineage>
        <taxon>Eukaryota</taxon>
        <taxon>Viridiplantae</taxon>
        <taxon>Chlorophyta</taxon>
        <taxon>core chlorophytes</taxon>
        <taxon>Chlorophyceae</taxon>
        <taxon>CS clade</taxon>
        <taxon>Chlamydomonadales</taxon>
        <taxon>Volvocaceae</taxon>
        <taxon>Gonium</taxon>
    </lineage>
</organism>
<feature type="region of interest" description="Disordered" evidence="1">
    <location>
        <begin position="467"/>
        <end position="486"/>
    </location>
</feature>
<dbReference type="OrthoDB" id="558527at2759"/>
<proteinExistence type="predicted"/>
<gene>
    <name evidence="2" type="ORF">GPECTOR_15g341</name>
</gene>
<dbReference type="AlphaFoldDB" id="A0A150GLJ3"/>
<dbReference type="EMBL" id="LSYV01000016">
    <property type="protein sequence ID" value="KXZ50657.1"/>
    <property type="molecule type" value="Genomic_DNA"/>
</dbReference>
<sequence>MLEDNPDEFWTGQAPLAPHRPPRAPPPPLAPVSSPPPPGKAPYTVLNWRDLLSGRDDASPAVQLLPGQQLTLSALSLLLPGDSEPLGSTSSTLATLAPSRLFGVPTGATLALHDVTLVLTPSTLEAYLRGLCSTDSTSAYPYSPGVEIRDGSVYLNHHVSHAPWPSGILGAGGEVVWRNVTLTCPGRGVRTFVCAAVPAARAEDLRWMANLMFRDAGPVYFSITNDIAIRPEDWRGTVPVHSKAFPVLLGDPLRPTRLDLGGLPGLWTKLEPDGAYTGNFGMSTAVPRSRVAELNDLTLINLPYSYHGSASGTTLMAVGMASFNIYRHQLETNATQMQIIVRRCTLIVSDAELAFLTEAARRPGAELSVSPVLGDWKLEVAAAQVQILNSTVVSASAYADSDPIGAAGLLPQSRVWPPQALHGSQGDALRLGPLGIAVTSALSDFLSQPLCGDPPQDASVVLIPRRSEEAPSSTATYDRRAGSNPNGTCTVTGLPGVLGQSRTFFSLRGAVQSLNLAASLTLRNLVLYNLAPGVWDTSTGTLEDSA</sequence>
<feature type="compositionally biased region" description="Pro residues" evidence="1">
    <location>
        <begin position="23"/>
        <end position="40"/>
    </location>
</feature>
<evidence type="ECO:0000256" key="1">
    <source>
        <dbReference type="SAM" id="MobiDB-lite"/>
    </source>
</evidence>
<name>A0A150GLJ3_GONPE</name>
<accession>A0A150GLJ3</accession>
<feature type="region of interest" description="Disordered" evidence="1">
    <location>
        <begin position="1"/>
        <end position="41"/>
    </location>
</feature>
<comment type="caution">
    <text evidence="2">The sequence shown here is derived from an EMBL/GenBank/DDBJ whole genome shotgun (WGS) entry which is preliminary data.</text>
</comment>
<evidence type="ECO:0000313" key="3">
    <source>
        <dbReference type="Proteomes" id="UP000075714"/>
    </source>
</evidence>
<evidence type="ECO:0000313" key="2">
    <source>
        <dbReference type="EMBL" id="KXZ50657.1"/>
    </source>
</evidence>